<proteinExistence type="predicted"/>
<reference evidence="1" key="1">
    <citation type="submission" date="2021-05" db="EMBL/GenBank/DDBJ databases">
        <authorList>
            <person name="Scholz U."/>
            <person name="Mascher M."/>
            <person name="Fiebig A."/>
        </authorList>
    </citation>
    <scope>NUCLEOTIDE SEQUENCE [LARGE SCALE GENOMIC DNA]</scope>
</reference>
<organism evidence="1 2">
    <name type="scientific">Avena sativa</name>
    <name type="common">Oat</name>
    <dbReference type="NCBI Taxonomy" id="4498"/>
    <lineage>
        <taxon>Eukaryota</taxon>
        <taxon>Viridiplantae</taxon>
        <taxon>Streptophyta</taxon>
        <taxon>Embryophyta</taxon>
        <taxon>Tracheophyta</taxon>
        <taxon>Spermatophyta</taxon>
        <taxon>Magnoliopsida</taxon>
        <taxon>Liliopsida</taxon>
        <taxon>Poales</taxon>
        <taxon>Poaceae</taxon>
        <taxon>BOP clade</taxon>
        <taxon>Pooideae</taxon>
        <taxon>Poodae</taxon>
        <taxon>Poeae</taxon>
        <taxon>Poeae Chloroplast Group 1 (Aveneae type)</taxon>
        <taxon>Aveninae</taxon>
        <taxon>Avena</taxon>
    </lineage>
</organism>
<dbReference type="EnsemblPlants" id="AVESA.00010b.r2.1AG0002790.1">
    <property type="protein sequence ID" value="AVESA.00010b.r2.1AG0002790.1.CDS.1"/>
    <property type="gene ID" value="AVESA.00010b.r2.1AG0002790"/>
</dbReference>
<keyword evidence="2" id="KW-1185">Reference proteome</keyword>
<evidence type="ECO:0000313" key="2">
    <source>
        <dbReference type="Proteomes" id="UP001732700"/>
    </source>
</evidence>
<dbReference type="Proteomes" id="UP001732700">
    <property type="component" value="Chromosome 1A"/>
</dbReference>
<protein>
    <submittedName>
        <fullName evidence="1">Uncharacterized protein</fullName>
    </submittedName>
</protein>
<sequence>MTELYLQEIPKRHIMKRWTLDARDILPDHLRHYQKDNGMHETHTFRHSKMYIAALELVKMGDMNVAAYDVVMSCLIDAKHKVSPLCDKTDGMSVIEKTASVAKSNGCSTVPTLANVQECSRAKSNVQSSLRTSPVMPSDAEVCSRGLTKDKAKYAMSEGSCANGAGESSESMNDVYSPDRSHCELAPPPGKKRRGRPTTAREKAPYEKNGKRSRFCTICRLEGHKCITCPNRGDAPVKPRQAGRCSNCGPLQDIEKQVV</sequence>
<accession>A0ACD5T6Y3</accession>
<evidence type="ECO:0000313" key="1">
    <source>
        <dbReference type="EnsemblPlants" id="AVESA.00010b.r2.1AG0002790.1.CDS.1"/>
    </source>
</evidence>
<reference evidence="1" key="2">
    <citation type="submission" date="2025-09" db="UniProtKB">
        <authorList>
            <consortium name="EnsemblPlants"/>
        </authorList>
    </citation>
    <scope>IDENTIFICATION</scope>
</reference>
<name>A0ACD5T6Y3_AVESA</name>